<gene>
    <name evidence="2" type="ORF">CLUMA_CG004558</name>
</gene>
<sequence>MPFLTIFGYVDDFFYTMDEKIDRLMHNAFFLFPSCYGIIISEECCLRQRNCAGGSLKMEYFCFQMSSCTNEQRRSLHCKQILTLKLFLGINLVLFGYAFNVLMMEANVCEKLSRHIDVER</sequence>
<evidence type="ECO:0000313" key="3">
    <source>
        <dbReference type="Proteomes" id="UP000183832"/>
    </source>
</evidence>
<evidence type="ECO:0000313" key="2">
    <source>
        <dbReference type="EMBL" id="CRK90868.1"/>
    </source>
</evidence>
<keyword evidence="1" id="KW-1133">Transmembrane helix</keyword>
<keyword evidence="1" id="KW-0812">Transmembrane</keyword>
<accession>A0A1J1HU22</accession>
<evidence type="ECO:0000256" key="1">
    <source>
        <dbReference type="SAM" id="Phobius"/>
    </source>
</evidence>
<dbReference type="AlphaFoldDB" id="A0A1J1HU22"/>
<organism evidence="2 3">
    <name type="scientific">Clunio marinus</name>
    <dbReference type="NCBI Taxonomy" id="568069"/>
    <lineage>
        <taxon>Eukaryota</taxon>
        <taxon>Metazoa</taxon>
        <taxon>Ecdysozoa</taxon>
        <taxon>Arthropoda</taxon>
        <taxon>Hexapoda</taxon>
        <taxon>Insecta</taxon>
        <taxon>Pterygota</taxon>
        <taxon>Neoptera</taxon>
        <taxon>Endopterygota</taxon>
        <taxon>Diptera</taxon>
        <taxon>Nematocera</taxon>
        <taxon>Chironomoidea</taxon>
        <taxon>Chironomidae</taxon>
        <taxon>Clunio</taxon>
    </lineage>
</organism>
<protein>
    <submittedName>
        <fullName evidence="2">CLUMA_CG004558, isoform A</fullName>
    </submittedName>
</protein>
<reference evidence="2 3" key="1">
    <citation type="submission" date="2015-04" db="EMBL/GenBank/DDBJ databases">
        <authorList>
            <person name="Syromyatnikov M.Y."/>
            <person name="Popov V.N."/>
        </authorList>
    </citation>
    <scope>NUCLEOTIDE SEQUENCE [LARGE SCALE GENOMIC DNA]</scope>
</reference>
<dbReference type="EMBL" id="CVRI01000020">
    <property type="protein sequence ID" value="CRK90868.1"/>
    <property type="molecule type" value="Genomic_DNA"/>
</dbReference>
<keyword evidence="1" id="KW-0472">Membrane</keyword>
<dbReference type="Proteomes" id="UP000183832">
    <property type="component" value="Unassembled WGS sequence"/>
</dbReference>
<keyword evidence="3" id="KW-1185">Reference proteome</keyword>
<feature type="transmembrane region" description="Helical" evidence="1">
    <location>
        <begin position="82"/>
        <end position="103"/>
    </location>
</feature>
<proteinExistence type="predicted"/>
<name>A0A1J1HU22_9DIPT</name>